<accession>A0ACD4X2J8</accession>
<evidence type="ECO:0000313" key="2">
    <source>
        <dbReference type="Proteomes" id="UP000202719"/>
    </source>
</evidence>
<proteinExistence type="predicted"/>
<dbReference type="Proteomes" id="UP000202719">
    <property type="component" value="Segment"/>
</dbReference>
<gene>
    <name evidence="1" type="primary">Cnme58</name>
</gene>
<keyword evidence="2" id="KW-1185">Reference proteome</keyword>
<dbReference type="EMBL" id="KU593505">
    <property type="protein sequence ID" value="WPE06843.1"/>
    <property type="molecule type" value="Genomic_DNA"/>
</dbReference>
<protein>
    <submittedName>
        <fullName evidence="1">Uncharacterized protein</fullName>
    </submittedName>
</protein>
<organism evidence="1 2">
    <name type="scientific">Cnaphalocrocis medinalis granulovirus</name>
    <dbReference type="NCBI Taxonomy" id="1750712"/>
    <lineage>
        <taxon>Viruses</taxon>
        <taxon>Viruses incertae sedis</taxon>
        <taxon>Naldaviricetes</taxon>
        <taxon>Lefavirales</taxon>
        <taxon>Baculoviridae</taxon>
        <taxon>Betabaculovirus</taxon>
        <taxon>Betabaculovirus cnamedinalis</taxon>
    </lineage>
</organism>
<name>A0ACD4X2J8_9BBAC</name>
<reference evidence="1 2" key="1">
    <citation type="journal article" date="2015" name="Virol. Sin.">
        <title>Genome sequencing and analysis of a granulovirus isolated from the Asiatic rice leafroller, Cnaphalocrocis medinalis.</title>
        <authorList>
            <person name="Zhang S."/>
            <person name="Zhu Z."/>
            <person name="Sun S."/>
            <person name="Chen Q."/>
            <person name="Deng F."/>
            <person name="Yang K."/>
        </authorList>
    </citation>
    <scope>NUCLEOTIDE SEQUENCE [LARGE SCALE GENOMIC DNA]</scope>
    <source>
        <strain evidence="1 2">Enping</strain>
    </source>
</reference>
<evidence type="ECO:0000313" key="1">
    <source>
        <dbReference type="EMBL" id="WPE06843.1"/>
    </source>
</evidence>
<sequence length="91" mass="10474">MLHDFFIRDILIDCCLRFTEIQPTDFLRSALIYTVYTCVNICCDVTRGSRIATPSHVVFHSIFCVFVTQKLSNAMSSLYIQSKRVNICCVK</sequence>